<evidence type="ECO:0008006" key="3">
    <source>
        <dbReference type="Google" id="ProtNLM"/>
    </source>
</evidence>
<name>A0AAN6DVC8_9EURO</name>
<keyword evidence="2" id="KW-1185">Reference proteome</keyword>
<comment type="caution">
    <text evidence="1">The sequence shown here is derived from an EMBL/GenBank/DDBJ whole genome shotgun (WGS) entry which is preliminary data.</text>
</comment>
<dbReference type="PANTHER" id="PTHR37540">
    <property type="entry name" value="TRANSCRIPTION FACTOR (ACR-2), PUTATIVE-RELATED-RELATED"/>
    <property type="match status" value="1"/>
</dbReference>
<dbReference type="PANTHER" id="PTHR37540:SF9">
    <property type="entry name" value="ZN(2)-C6 FUNGAL-TYPE DOMAIN-CONTAINING PROTEIN"/>
    <property type="match status" value="1"/>
</dbReference>
<evidence type="ECO:0000313" key="2">
    <source>
        <dbReference type="Proteomes" id="UP001203852"/>
    </source>
</evidence>
<reference evidence="1" key="1">
    <citation type="journal article" date="2022" name="bioRxiv">
        <title>Deciphering the potential niche of two novel black yeast fungi from a biological soil crust based on their genomes, phenotypes, and melanin regulation.</title>
        <authorList>
            <consortium name="DOE Joint Genome Institute"/>
            <person name="Carr E.C."/>
            <person name="Barton Q."/>
            <person name="Grambo S."/>
            <person name="Sullivan M."/>
            <person name="Renfro C.M."/>
            <person name="Kuo A."/>
            <person name="Pangilinan J."/>
            <person name="Lipzen A."/>
            <person name="Keymanesh K."/>
            <person name="Savage E."/>
            <person name="Barry K."/>
            <person name="Grigoriev I.V."/>
            <person name="Riekhof W.R."/>
            <person name="Harris S.S."/>
        </authorList>
    </citation>
    <scope>NUCLEOTIDE SEQUENCE</scope>
    <source>
        <strain evidence="1">JF 03-4F</strain>
    </source>
</reference>
<dbReference type="EMBL" id="MU404354">
    <property type="protein sequence ID" value="KAI1612778.1"/>
    <property type="molecule type" value="Genomic_DNA"/>
</dbReference>
<accession>A0AAN6DVC8</accession>
<sequence>MPGPEKPREMLFVVTDENGKAGPEKRKLIRKHAMLGKNRGKTRNVKPVKMESPCDAEDSMEYQDEGLGLLIRMRYPTIPRQVISELSLTQFAVDVEPSVIHDLLKFSFIAKRVMYPLERHIMFHKNNKVDTMWIELWTSDAAYMHAAVFASQAYVFHTTTSETPVAARRAIVHHSAALRLLRERLSMPKGDGKVSNATISDSTILVVLYLTLHAHFMIDYKTAKHHMEGLRKIVDMRGGLIAFSYNTKVIIELLKCDLSIALNNGTQPMFFNDPSKPLLPYDPTLLSAKEPKSSARKLLVEQGIDADLVQAWSFLKTFCSTIDSAAEHKRQLPKEVLLNAMAPVMYRLLRMKSFDSSNVDEAVRLGLLIFSSHIFLSWQGVKSRHTYLPNTYRNCLLTLKLPSALPPQIFAWLLMIGSIAIFTTADDAWLMPWLRGNIELCEAHSWSEVREKLKECPWINFLHDEPGQARYDLAVSSHVQMDDVTAP</sequence>
<organism evidence="1 2">
    <name type="scientific">Exophiala viscosa</name>
    <dbReference type="NCBI Taxonomy" id="2486360"/>
    <lineage>
        <taxon>Eukaryota</taxon>
        <taxon>Fungi</taxon>
        <taxon>Dikarya</taxon>
        <taxon>Ascomycota</taxon>
        <taxon>Pezizomycotina</taxon>
        <taxon>Eurotiomycetes</taxon>
        <taxon>Chaetothyriomycetidae</taxon>
        <taxon>Chaetothyriales</taxon>
        <taxon>Herpotrichiellaceae</taxon>
        <taxon>Exophiala</taxon>
    </lineage>
</organism>
<gene>
    <name evidence="1" type="ORF">EDD36DRAFT_245757</name>
</gene>
<protein>
    <recommendedName>
        <fullName evidence="3">Transcription factor domain-containing protein</fullName>
    </recommendedName>
</protein>
<proteinExistence type="predicted"/>
<dbReference type="AlphaFoldDB" id="A0AAN6DVC8"/>
<dbReference type="Proteomes" id="UP001203852">
    <property type="component" value="Unassembled WGS sequence"/>
</dbReference>
<evidence type="ECO:0000313" key="1">
    <source>
        <dbReference type="EMBL" id="KAI1612778.1"/>
    </source>
</evidence>